<evidence type="ECO:0000256" key="2">
    <source>
        <dbReference type="SAM" id="Phobius"/>
    </source>
</evidence>
<evidence type="ECO:0000313" key="5">
    <source>
        <dbReference type="Proteomes" id="UP000051739"/>
    </source>
</evidence>
<accession>A0A0R1VCV6</accession>
<feature type="transmembrane region" description="Helical" evidence="2">
    <location>
        <begin position="82"/>
        <end position="102"/>
    </location>
</feature>
<feature type="transmembrane region" description="Helical" evidence="2">
    <location>
        <begin position="44"/>
        <end position="62"/>
    </location>
</feature>
<dbReference type="Pfam" id="PF02517">
    <property type="entry name" value="Rce1-like"/>
    <property type="match status" value="1"/>
</dbReference>
<dbReference type="GO" id="GO:0006508">
    <property type="term" value="P:proteolysis"/>
    <property type="evidence" value="ECO:0007669"/>
    <property type="project" value="UniProtKB-KW"/>
</dbReference>
<keyword evidence="5" id="KW-1185">Reference proteome</keyword>
<feature type="domain" description="CAAX prenyl protease 2/Lysostaphin resistance protein A-like" evidence="3">
    <location>
        <begin position="129"/>
        <end position="218"/>
    </location>
</feature>
<dbReference type="PATRIC" id="fig|1423749.3.peg.1188"/>
<feature type="transmembrane region" description="Helical" evidence="2">
    <location>
        <begin position="12"/>
        <end position="32"/>
    </location>
</feature>
<sequence>MKKLTRADYLIRVLWLFLLYLVISFPPFFLMIMGNCEKNIQLELFFGALALIAYGLIIWWIASYYPKYRRWPVVTMSNGKKVLWGLGGLVVGRGLVSFFSWLNEALAHQGETANDMQINQILNGNKISVTFVVISLVFMAPVVEELIFRGLIMNLFFKDERFWWPIILSATLFSACHASTTIYSFLIYFSLGCVLAFIYRKTGNIKLSIGVHFLNNVVAFIPMLLIL</sequence>
<keyword evidence="2" id="KW-0812">Transmembrane</keyword>
<gene>
    <name evidence="4" type="ORF">FC60_GL001165</name>
</gene>
<dbReference type="RefSeq" id="WP_056936770.1">
    <property type="nucleotide sequence ID" value="NZ_AZFN01000003.1"/>
</dbReference>
<dbReference type="InterPro" id="IPR003675">
    <property type="entry name" value="Rce1/LyrA-like_dom"/>
</dbReference>
<evidence type="ECO:0000313" key="4">
    <source>
        <dbReference type="EMBL" id="KRM03384.1"/>
    </source>
</evidence>
<dbReference type="GO" id="GO:0080120">
    <property type="term" value="P:CAAX-box protein maturation"/>
    <property type="evidence" value="ECO:0007669"/>
    <property type="project" value="UniProtKB-ARBA"/>
</dbReference>
<keyword evidence="2" id="KW-0472">Membrane</keyword>
<name>A0A0R1VCV6_9LACO</name>
<comment type="caution">
    <text evidence="4">The sequence shown here is derived from an EMBL/GenBank/DDBJ whole genome shotgun (WGS) entry which is preliminary data.</text>
</comment>
<feature type="transmembrane region" description="Helical" evidence="2">
    <location>
        <begin position="162"/>
        <end position="195"/>
    </location>
</feature>
<dbReference type="GO" id="GO:0004175">
    <property type="term" value="F:endopeptidase activity"/>
    <property type="evidence" value="ECO:0007669"/>
    <property type="project" value="UniProtKB-ARBA"/>
</dbReference>
<keyword evidence="2" id="KW-1133">Transmembrane helix</keyword>
<protein>
    <submittedName>
        <fullName evidence="4">Metal-dependent membrane protease</fullName>
    </submittedName>
</protein>
<evidence type="ECO:0000259" key="3">
    <source>
        <dbReference type="Pfam" id="PF02517"/>
    </source>
</evidence>
<dbReference type="AlphaFoldDB" id="A0A0R1VCV6"/>
<organism evidence="4 5">
    <name type="scientific">Limosilactobacillus gastricus DSM 16045</name>
    <dbReference type="NCBI Taxonomy" id="1423749"/>
    <lineage>
        <taxon>Bacteria</taxon>
        <taxon>Bacillati</taxon>
        <taxon>Bacillota</taxon>
        <taxon>Bacilli</taxon>
        <taxon>Lactobacillales</taxon>
        <taxon>Lactobacillaceae</taxon>
        <taxon>Limosilactobacillus</taxon>
    </lineage>
</organism>
<dbReference type="InterPro" id="IPR052710">
    <property type="entry name" value="CAAX_protease"/>
</dbReference>
<reference evidence="4 5" key="1">
    <citation type="journal article" date="2015" name="Genome Announc.">
        <title>Expanding the biotechnology potential of lactobacilli through comparative genomics of 213 strains and associated genera.</title>
        <authorList>
            <person name="Sun Z."/>
            <person name="Harris H.M."/>
            <person name="McCann A."/>
            <person name="Guo C."/>
            <person name="Argimon S."/>
            <person name="Zhang W."/>
            <person name="Yang X."/>
            <person name="Jeffery I.B."/>
            <person name="Cooney J.C."/>
            <person name="Kagawa T.F."/>
            <person name="Liu W."/>
            <person name="Song Y."/>
            <person name="Salvetti E."/>
            <person name="Wrobel A."/>
            <person name="Rasinkangas P."/>
            <person name="Parkhill J."/>
            <person name="Rea M.C."/>
            <person name="O'Sullivan O."/>
            <person name="Ritari J."/>
            <person name="Douillard F.P."/>
            <person name="Paul Ross R."/>
            <person name="Yang R."/>
            <person name="Briner A.E."/>
            <person name="Felis G.E."/>
            <person name="de Vos W.M."/>
            <person name="Barrangou R."/>
            <person name="Klaenhammer T.R."/>
            <person name="Caufield P.W."/>
            <person name="Cui Y."/>
            <person name="Zhang H."/>
            <person name="O'Toole P.W."/>
        </authorList>
    </citation>
    <scope>NUCLEOTIDE SEQUENCE [LARGE SCALE GENOMIC DNA]</scope>
    <source>
        <strain evidence="4 5">DSM 16045</strain>
    </source>
</reference>
<comment type="similarity">
    <text evidence="1">Belongs to the UPF0177 family.</text>
</comment>
<evidence type="ECO:0000256" key="1">
    <source>
        <dbReference type="ARBA" id="ARBA00009067"/>
    </source>
</evidence>
<feature type="transmembrane region" description="Helical" evidence="2">
    <location>
        <begin position="123"/>
        <end position="142"/>
    </location>
</feature>
<proteinExistence type="inferred from homology"/>
<feature type="transmembrane region" description="Helical" evidence="2">
    <location>
        <begin position="207"/>
        <end position="226"/>
    </location>
</feature>
<keyword evidence="4" id="KW-0645">Protease</keyword>
<dbReference type="Proteomes" id="UP000051739">
    <property type="component" value="Unassembled WGS sequence"/>
</dbReference>
<dbReference type="EMBL" id="AZFN01000003">
    <property type="protein sequence ID" value="KRM03384.1"/>
    <property type="molecule type" value="Genomic_DNA"/>
</dbReference>
<dbReference type="PANTHER" id="PTHR36435:SF1">
    <property type="entry name" value="CAAX AMINO TERMINAL PROTEASE FAMILY PROTEIN"/>
    <property type="match status" value="1"/>
</dbReference>
<keyword evidence="4" id="KW-0378">Hydrolase</keyword>
<dbReference type="PANTHER" id="PTHR36435">
    <property type="entry name" value="SLR1288 PROTEIN"/>
    <property type="match status" value="1"/>
</dbReference>